<sequence length="61" mass="6876">MSKKLSPGRIYKINGIVVRAKRQATCKGCIFDNLFSCPRVVDAKREITCTCREDGIIFIDP</sequence>
<reference evidence="1" key="1">
    <citation type="journal article" date="2021" name="Proc. Natl. Acad. Sci. U.S.A.">
        <title>A Catalog of Tens of Thousands of Viruses from Human Metagenomes Reveals Hidden Associations with Chronic Diseases.</title>
        <authorList>
            <person name="Tisza M.J."/>
            <person name="Buck C.B."/>
        </authorList>
    </citation>
    <scope>NUCLEOTIDE SEQUENCE</scope>
    <source>
        <strain evidence="1">CtBM815</strain>
    </source>
</reference>
<protein>
    <submittedName>
        <fullName evidence="1">Uncharacterized protein</fullName>
    </submittedName>
</protein>
<accession>A0A8S5RKQ1</accession>
<organism evidence="1">
    <name type="scientific">virus sp. ctBM815</name>
    <dbReference type="NCBI Taxonomy" id="2825806"/>
    <lineage>
        <taxon>Viruses</taxon>
    </lineage>
</organism>
<dbReference type="EMBL" id="BK059109">
    <property type="protein sequence ID" value="DAE31681.1"/>
    <property type="molecule type" value="Genomic_DNA"/>
</dbReference>
<evidence type="ECO:0000313" key="1">
    <source>
        <dbReference type="EMBL" id="DAE31681.1"/>
    </source>
</evidence>
<proteinExistence type="predicted"/>
<name>A0A8S5RKQ1_9VIRU</name>